<evidence type="ECO:0000259" key="1">
    <source>
        <dbReference type="PROSITE" id="PS51819"/>
    </source>
</evidence>
<feature type="domain" description="VOC" evidence="1">
    <location>
        <begin position="155"/>
        <end position="269"/>
    </location>
</feature>
<dbReference type="PROSITE" id="PS51819">
    <property type="entry name" value="VOC"/>
    <property type="match status" value="1"/>
</dbReference>
<gene>
    <name evidence="2" type="ORF">GCM10017557_36060</name>
</gene>
<dbReference type="Gene3D" id="3.10.180.10">
    <property type="entry name" value="2,3-Dihydroxybiphenyl 1,2-Dioxygenase, domain 1"/>
    <property type="match status" value="2"/>
</dbReference>
<dbReference type="InterPro" id="IPR037523">
    <property type="entry name" value="VOC_core"/>
</dbReference>
<evidence type="ECO:0000313" key="3">
    <source>
        <dbReference type="Proteomes" id="UP000516444"/>
    </source>
</evidence>
<protein>
    <submittedName>
        <fullName evidence="2">Dioxygenase</fullName>
    </submittedName>
</protein>
<proteinExistence type="predicted"/>
<sequence length="317" mass="34577">MPLHRLTSITMGVPDVLQTAAYYTDFGLTAVADTVTDTAGGSKSARFTTVDGGEQLTIAYASRRRLIDLGVGVDHPEDVERIAHAMGRLDIETVRTETSVEAVDPGTRVRVRVEIAPRIDADPTPVPPYNAPGVVVRENERADSVLRAGRVRPRKLGHVVLGSTDQAASERFFTEAVGFKVSDTVKGIAAFMRCSTDHHNVLVQSAPVDFLHHTSWQVDDVDEVGRGATAMLEQDPGRHVWGLGRHAIGSNFFWYLKDPAGHFSEYYSDIDCIVDDALWTPGEWSGMRALYDWGPPPPPSFLAPEDLAGLMTGSHTS</sequence>
<keyword evidence="2" id="KW-0560">Oxidoreductase</keyword>
<dbReference type="AlphaFoldDB" id="A0A7G1P4L3"/>
<reference evidence="2 3" key="1">
    <citation type="journal article" date="2014" name="Int. J. Syst. Evol. Microbiol.">
        <title>Complete genome sequence of Corynebacterium casei LMG S-19264T (=DSM 44701T), isolated from a smear-ripened cheese.</title>
        <authorList>
            <consortium name="US DOE Joint Genome Institute (JGI-PGF)"/>
            <person name="Walter F."/>
            <person name="Albersmeier A."/>
            <person name="Kalinowski J."/>
            <person name="Ruckert C."/>
        </authorList>
    </citation>
    <scope>NUCLEOTIDE SEQUENCE [LARGE SCALE GENOMIC DNA]</scope>
    <source>
        <strain evidence="2 3">JCM 4677</strain>
    </source>
</reference>
<name>A0A7G1P4L3_9ACTN</name>
<dbReference type="Proteomes" id="UP000516444">
    <property type="component" value="Chromosome"/>
</dbReference>
<keyword evidence="2" id="KW-0223">Dioxygenase</keyword>
<dbReference type="RefSeq" id="WP_055511223.1">
    <property type="nucleotide sequence ID" value="NZ_AP023440.1"/>
</dbReference>
<accession>A0A7G1P4L3</accession>
<dbReference type="OrthoDB" id="3827654at2"/>
<keyword evidence="3" id="KW-1185">Reference proteome</keyword>
<evidence type="ECO:0000313" key="2">
    <source>
        <dbReference type="EMBL" id="BCL28747.1"/>
    </source>
</evidence>
<dbReference type="KEGG" id="sgm:GCM10017557_36060"/>
<dbReference type="EMBL" id="AP023440">
    <property type="protein sequence ID" value="BCL28747.1"/>
    <property type="molecule type" value="Genomic_DNA"/>
</dbReference>
<dbReference type="GO" id="GO:0051213">
    <property type="term" value="F:dioxygenase activity"/>
    <property type="evidence" value="ECO:0007669"/>
    <property type="project" value="UniProtKB-KW"/>
</dbReference>
<organism evidence="2 3">
    <name type="scientific">Streptomyces aurantiacus</name>
    <dbReference type="NCBI Taxonomy" id="47760"/>
    <lineage>
        <taxon>Bacteria</taxon>
        <taxon>Bacillati</taxon>
        <taxon>Actinomycetota</taxon>
        <taxon>Actinomycetes</taxon>
        <taxon>Kitasatosporales</taxon>
        <taxon>Streptomycetaceae</taxon>
        <taxon>Streptomyces</taxon>
        <taxon>Streptomyces aurantiacus group</taxon>
    </lineage>
</organism>
<dbReference type="InterPro" id="IPR029068">
    <property type="entry name" value="Glyas_Bleomycin-R_OHBP_Dase"/>
</dbReference>
<dbReference type="SUPFAM" id="SSF54593">
    <property type="entry name" value="Glyoxalase/Bleomycin resistance protein/Dihydroxybiphenyl dioxygenase"/>
    <property type="match status" value="2"/>
</dbReference>
<dbReference type="InterPro" id="IPR004360">
    <property type="entry name" value="Glyas_Fos-R_dOase_dom"/>
</dbReference>
<dbReference type="Pfam" id="PF00903">
    <property type="entry name" value="Glyoxalase"/>
    <property type="match status" value="1"/>
</dbReference>